<evidence type="ECO:0000313" key="1">
    <source>
        <dbReference type="EMBL" id="ACD70520.1"/>
    </source>
</evidence>
<reference evidence="1 2" key="1">
    <citation type="journal article" date="2008" name="BMC Microbiol.">
        <title>Complete genome sequence of Treponema pallidum ssp. pallidum strain SS14 determined with oligonucleotide arrays.</title>
        <authorList>
            <person name="Matejkova P."/>
            <person name="Strouhal M."/>
            <person name="Smajs D."/>
            <person name="Norris S.J."/>
            <person name="Palzkill T."/>
            <person name="Petrosino J.F."/>
            <person name="Sodergren E."/>
            <person name="Norton J.E."/>
            <person name="Singh J."/>
            <person name="Richmond T.A."/>
            <person name="Molla M.N."/>
            <person name="Albert T.J."/>
            <person name="Weinstock G.M."/>
        </authorList>
    </citation>
    <scope>NUCLEOTIDE SEQUENCE [LARGE SCALE GENOMIC DNA]</scope>
    <source>
        <strain evidence="1 2">SS14</strain>
    </source>
</reference>
<dbReference type="PATRIC" id="fig|455434.6.peg.94"/>
<dbReference type="AlphaFoldDB" id="A0A0H3BJN7"/>
<dbReference type="KEGG" id="tpp:TPASS_0093"/>
<dbReference type="EMBL" id="CP000805">
    <property type="protein sequence ID" value="ACD70520.1"/>
    <property type="molecule type" value="Genomic_DNA"/>
</dbReference>
<name>A0A0H3BJN7_TREPS</name>
<gene>
    <name evidence="1" type="ordered locus">TPASS_0093</name>
</gene>
<organism evidence="1 2">
    <name type="scientific">Treponema pallidum subsp. pallidum (strain SS14)</name>
    <dbReference type="NCBI Taxonomy" id="455434"/>
    <lineage>
        <taxon>Bacteria</taxon>
        <taxon>Pseudomonadati</taxon>
        <taxon>Spirochaetota</taxon>
        <taxon>Spirochaetia</taxon>
        <taxon>Spirochaetales</taxon>
        <taxon>Treponemataceae</taxon>
        <taxon>Treponema</taxon>
    </lineage>
</organism>
<accession>A0A0H3BJN7</accession>
<evidence type="ECO:0008006" key="3">
    <source>
        <dbReference type="Google" id="ProtNLM"/>
    </source>
</evidence>
<proteinExistence type="predicted"/>
<sequence length="215" mass="23443">MRTCPDCAAWCAYVDGEGSQLQRREMCAHLQGCTHCATCVAHYRAMRSLVKHADRVSSRDFTMAFPYLRVRHRVASCMPRPWWQARSSPLSAAGPVRAAALAVAVASLCVCTLLLTHIVERRPVSRAGEASFTPIVPMRVRAPVGYARGVKVFGPAVSANSNVLRKPAAVFTVCAFAQLYGSDPAYEMETVPVRLSVIPVPSYVLNASKAQFFSP</sequence>
<protein>
    <recommendedName>
        <fullName evidence="3">Zinc-finger domain-containing protein</fullName>
    </recommendedName>
</protein>
<dbReference type="Proteomes" id="UP000001202">
    <property type="component" value="Chromosome"/>
</dbReference>
<dbReference type="SMR" id="A0A0H3BJN7"/>
<dbReference type="Gene3D" id="1.10.10.1320">
    <property type="entry name" value="Anti-sigma factor, zinc-finger domain"/>
    <property type="match status" value="1"/>
</dbReference>
<evidence type="ECO:0000313" key="2">
    <source>
        <dbReference type="Proteomes" id="UP000001202"/>
    </source>
</evidence>
<dbReference type="InterPro" id="IPR041916">
    <property type="entry name" value="Anti_sigma_zinc_sf"/>
</dbReference>